<keyword evidence="1" id="KW-0812">Transmembrane</keyword>
<dbReference type="Proteomes" id="UP001204851">
    <property type="component" value="Unassembled WGS sequence"/>
</dbReference>
<reference evidence="2 3" key="1">
    <citation type="submission" date="2022-06" db="EMBL/GenBank/DDBJ databases">
        <title>Ideonella sp. NS12-5 Genome sequencing and assembly.</title>
        <authorList>
            <person name="Jung Y."/>
        </authorList>
    </citation>
    <scope>NUCLEOTIDE SEQUENCE [LARGE SCALE GENOMIC DNA]</scope>
    <source>
        <strain evidence="2 3">NS12-5</strain>
    </source>
</reference>
<dbReference type="InterPro" id="IPR022064">
    <property type="entry name" value="DUF3619"/>
</dbReference>
<sequence length="157" mass="16896">MNTRSIAPQRLPQDAANLETRFGLRVSAALSERSAAPGHDVSERLRVAREQALARAREARAALPAREARQAGSVIMQGSGTLALGGSPEGSRWWAPLASLAPLLLLILGLILIDEWHDRLQTATVAEVDSALLSDDLPPDAYTDPGFSEFLKAPEQH</sequence>
<keyword evidence="3" id="KW-1185">Reference proteome</keyword>
<dbReference type="Pfam" id="PF12279">
    <property type="entry name" value="DUF3619"/>
    <property type="match status" value="1"/>
</dbReference>
<keyword evidence="1" id="KW-0472">Membrane</keyword>
<dbReference type="EMBL" id="JAMXMC010000004">
    <property type="protein sequence ID" value="MCO5976550.1"/>
    <property type="molecule type" value="Genomic_DNA"/>
</dbReference>
<keyword evidence="1" id="KW-1133">Transmembrane helix</keyword>
<accession>A0ABT1BK10</accession>
<protein>
    <submittedName>
        <fullName evidence="2">DUF3619 family protein</fullName>
    </submittedName>
</protein>
<gene>
    <name evidence="2" type="ORF">M0L44_07480</name>
</gene>
<evidence type="ECO:0000313" key="2">
    <source>
        <dbReference type="EMBL" id="MCO5976550.1"/>
    </source>
</evidence>
<comment type="caution">
    <text evidence="2">The sequence shown here is derived from an EMBL/GenBank/DDBJ whole genome shotgun (WGS) entry which is preliminary data.</text>
</comment>
<dbReference type="RefSeq" id="WP_252769017.1">
    <property type="nucleotide sequence ID" value="NZ_JAMXMC010000004.1"/>
</dbReference>
<name>A0ABT1BK10_9BURK</name>
<organism evidence="2 3">
    <name type="scientific">Ideonella oryzae</name>
    <dbReference type="NCBI Taxonomy" id="2937441"/>
    <lineage>
        <taxon>Bacteria</taxon>
        <taxon>Pseudomonadati</taxon>
        <taxon>Pseudomonadota</taxon>
        <taxon>Betaproteobacteria</taxon>
        <taxon>Burkholderiales</taxon>
        <taxon>Sphaerotilaceae</taxon>
        <taxon>Ideonella</taxon>
    </lineage>
</organism>
<evidence type="ECO:0000256" key="1">
    <source>
        <dbReference type="SAM" id="Phobius"/>
    </source>
</evidence>
<feature type="transmembrane region" description="Helical" evidence="1">
    <location>
        <begin position="93"/>
        <end position="113"/>
    </location>
</feature>
<proteinExistence type="predicted"/>
<evidence type="ECO:0000313" key="3">
    <source>
        <dbReference type="Proteomes" id="UP001204851"/>
    </source>
</evidence>